<dbReference type="Gene3D" id="1.20.210.10">
    <property type="entry name" value="Cytochrome c oxidase-like, subunit I domain"/>
    <property type="match status" value="1"/>
</dbReference>
<dbReference type="InterPro" id="IPR000883">
    <property type="entry name" value="Cyt_C_Oxase_1"/>
</dbReference>
<keyword evidence="1" id="KW-1133">Transmembrane helix</keyword>
<gene>
    <name evidence="2" type="ORF">ACFPU1_10655</name>
</gene>
<feature type="transmembrane region" description="Helical" evidence="1">
    <location>
        <begin position="42"/>
        <end position="64"/>
    </location>
</feature>
<evidence type="ECO:0000256" key="1">
    <source>
        <dbReference type="SAM" id="Phobius"/>
    </source>
</evidence>
<keyword evidence="3" id="KW-1185">Reference proteome</keyword>
<organism evidence="2 3">
    <name type="scientific">Thalassorhabdus alkalitolerans</name>
    <dbReference type="NCBI Taxonomy" id="2282697"/>
    <lineage>
        <taxon>Bacteria</taxon>
        <taxon>Bacillati</taxon>
        <taxon>Bacillota</taxon>
        <taxon>Bacilli</taxon>
        <taxon>Bacillales</taxon>
        <taxon>Bacillaceae</taxon>
        <taxon>Thalassorhabdus</taxon>
    </lineage>
</organism>
<feature type="transmembrane region" description="Helical" evidence="1">
    <location>
        <begin position="7"/>
        <end position="30"/>
    </location>
</feature>
<sequence>MKRREWVVIGVKLIKISVIYFFAAVLFGLFMSMTYEFQYTGVHAHLALLGWTSMTLAGLIYHLFPRAEKSNLGKWHFWLHNISLPIMLGSLFMVIRGYEAFGPIIGIGGITLAIGVVLFVINVFRNVK</sequence>
<reference evidence="3" key="1">
    <citation type="journal article" date="2019" name="Int. J. Syst. Evol. Microbiol.">
        <title>The Global Catalogue of Microorganisms (GCM) 10K type strain sequencing project: providing services to taxonomists for standard genome sequencing and annotation.</title>
        <authorList>
            <consortium name="The Broad Institute Genomics Platform"/>
            <consortium name="The Broad Institute Genome Sequencing Center for Infectious Disease"/>
            <person name="Wu L."/>
            <person name="Ma J."/>
        </authorList>
    </citation>
    <scope>NUCLEOTIDE SEQUENCE [LARGE SCALE GENOMIC DNA]</scope>
    <source>
        <strain evidence="3">CECT 7184</strain>
    </source>
</reference>
<accession>A0ABW0YPG2</accession>
<comment type="caution">
    <text evidence="2">The sequence shown here is derived from an EMBL/GenBank/DDBJ whole genome shotgun (WGS) entry which is preliminary data.</text>
</comment>
<keyword evidence="1" id="KW-0472">Membrane</keyword>
<dbReference type="InterPro" id="IPR036927">
    <property type="entry name" value="Cyt_c_oxase-like_su1_sf"/>
</dbReference>
<protein>
    <submittedName>
        <fullName evidence="2">Cbb3-type cytochrome c oxidase subunit I</fullName>
    </submittedName>
</protein>
<evidence type="ECO:0000313" key="3">
    <source>
        <dbReference type="Proteomes" id="UP001596142"/>
    </source>
</evidence>
<dbReference type="EMBL" id="JBHSOZ010000004">
    <property type="protein sequence ID" value="MFC5713247.1"/>
    <property type="molecule type" value="Genomic_DNA"/>
</dbReference>
<evidence type="ECO:0000313" key="2">
    <source>
        <dbReference type="EMBL" id="MFC5713247.1"/>
    </source>
</evidence>
<name>A0ABW0YPG2_9BACI</name>
<proteinExistence type="predicted"/>
<keyword evidence="1" id="KW-0812">Transmembrane</keyword>
<dbReference type="RefSeq" id="WP_232725387.1">
    <property type="nucleotide sequence ID" value="NZ_JBHSOZ010000004.1"/>
</dbReference>
<feature type="transmembrane region" description="Helical" evidence="1">
    <location>
        <begin position="76"/>
        <end position="95"/>
    </location>
</feature>
<dbReference type="Pfam" id="PF00115">
    <property type="entry name" value="COX1"/>
    <property type="match status" value="1"/>
</dbReference>
<feature type="transmembrane region" description="Helical" evidence="1">
    <location>
        <begin position="101"/>
        <end position="124"/>
    </location>
</feature>
<dbReference type="Proteomes" id="UP001596142">
    <property type="component" value="Unassembled WGS sequence"/>
</dbReference>
<dbReference type="SUPFAM" id="SSF81442">
    <property type="entry name" value="Cytochrome c oxidase subunit I-like"/>
    <property type="match status" value="1"/>
</dbReference>